<dbReference type="Proteomes" id="UP000032430">
    <property type="component" value="Plasmid II"/>
</dbReference>
<gene>
    <name evidence="2" type="ORF">LFA_pA0066</name>
</gene>
<dbReference type="KEGG" id="lfa:LFA_pA0066"/>
<evidence type="ECO:0000313" key="2">
    <source>
        <dbReference type="EMBL" id="CEG59174.1"/>
    </source>
</evidence>
<feature type="transmembrane region" description="Helical" evidence="1">
    <location>
        <begin position="7"/>
        <end position="26"/>
    </location>
</feature>
<keyword evidence="3" id="KW-1185">Reference proteome</keyword>
<proteinExistence type="predicted"/>
<keyword evidence="1" id="KW-0472">Membrane</keyword>
<dbReference type="EMBL" id="LN614828">
    <property type="protein sequence ID" value="CEG59174.1"/>
    <property type="molecule type" value="Genomic_DNA"/>
</dbReference>
<evidence type="ECO:0000256" key="1">
    <source>
        <dbReference type="SAM" id="Phobius"/>
    </source>
</evidence>
<sequence length="56" mass="6407">MASQRTWYAWPNFIVIVTVSAVSVLVEYLRHLFGTGVDGCRINLGYLFTSKQALWQ</sequence>
<evidence type="ECO:0000313" key="3">
    <source>
        <dbReference type="Proteomes" id="UP000032430"/>
    </source>
</evidence>
<reference evidence="3" key="1">
    <citation type="submission" date="2014-09" db="EMBL/GenBank/DDBJ databases">
        <authorList>
            <person name="Gomez-Valero L."/>
        </authorList>
    </citation>
    <scope>NUCLEOTIDE SEQUENCE [LARGE SCALE GENOMIC DNA]</scope>
    <source>
        <strain evidence="3">ATCC700992</strain>
        <plasmid evidence="3">LLAP10_pA</plasmid>
    </source>
</reference>
<organism evidence="2 3">
    <name type="scientific">Legionella fallonii LLAP-10</name>
    <dbReference type="NCBI Taxonomy" id="1212491"/>
    <lineage>
        <taxon>Bacteria</taxon>
        <taxon>Pseudomonadati</taxon>
        <taxon>Pseudomonadota</taxon>
        <taxon>Gammaproteobacteria</taxon>
        <taxon>Legionellales</taxon>
        <taxon>Legionellaceae</taxon>
        <taxon>Legionella</taxon>
    </lineage>
</organism>
<geneLocation type="plasmid" evidence="3">
    <name>LLAP10_pA</name>
</geneLocation>
<dbReference type="HOGENOM" id="CLU_3008766_0_0_6"/>
<keyword evidence="2" id="KW-0614">Plasmid</keyword>
<keyword evidence="1" id="KW-0812">Transmembrane</keyword>
<keyword evidence="1" id="KW-1133">Transmembrane helix</keyword>
<accession>A0A098G9L4</accession>
<dbReference type="AlphaFoldDB" id="A0A098G9L4"/>
<protein>
    <submittedName>
        <fullName evidence="2">Uncharacterized protein</fullName>
    </submittedName>
</protein>
<name>A0A098G9L4_9GAMM</name>